<dbReference type="AlphaFoldDB" id="A0A2I0KEF0"/>
<dbReference type="Proteomes" id="UP000233551">
    <property type="component" value="Unassembled WGS sequence"/>
</dbReference>
<evidence type="ECO:0000313" key="1">
    <source>
        <dbReference type="EMBL" id="PKI66887.1"/>
    </source>
</evidence>
<protein>
    <submittedName>
        <fullName evidence="1">Uncharacterized protein</fullName>
    </submittedName>
</protein>
<accession>A0A2I0KEF0</accession>
<sequence length="81" mass="8987">MAEFEAKWSPHDGLITVVFSWSNGTTPWRLKLVEWVELALQAVTATLPSSSPFDGLVLLNSGGLPFLPGFRAPSIRRSVWF</sequence>
<name>A0A2I0KEF0_PUNGR</name>
<keyword evidence="2" id="KW-1185">Reference proteome</keyword>
<gene>
    <name evidence="1" type="ORF">CRG98_012753</name>
</gene>
<organism evidence="1 2">
    <name type="scientific">Punica granatum</name>
    <name type="common">Pomegranate</name>
    <dbReference type="NCBI Taxonomy" id="22663"/>
    <lineage>
        <taxon>Eukaryota</taxon>
        <taxon>Viridiplantae</taxon>
        <taxon>Streptophyta</taxon>
        <taxon>Embryophyta</taxon>
        <taxon>Tracheophyta</taxon>
        <taxon>Spermatophyta</taxon>
        <taxon>Magnoliopsida</taxon>
        <taxon>eudicotyledons</taxon>
        <taxon>Gunneridae</taxon>
        <taxon>Pentapetalae</taxon>
        <taxon>rosids</taxon>
        <taxon>malvids</taxon>
        <taxon>Myrtales</taxon>
        <taxon>Lythraceae</taxon>
        <taxon>Punica</taxon>
    </lineage>
</organism>
<comment type="caution">
    <text evidence="1">The sequence shown here is derived from an EMBL/GenBank/DDBJ whole genome shotgun (WGS) entry which is preliminary data.</text>
</comment>
<evidence type="ECO:0000313" key="2">
    <source>
        <dbReference type="Proteomes" id="UP000233551"/>
    </source>
</evidence>
<proteinExistence type="predicted"/>
<reference evidence="1 2" key="1">
    <citation type="submission" date="2017-11" db="EMBL/GenBank/DDBJ databases">
        <title>De-novo sequencing of pomegranate (Punica granatum L.) genome.</title>
        <authorList>
            <person name="Akparov Z."/>
            <person name="Amiraslanov A."/>
            <person name="Hajiyeva S."/>
            <person name="Abbasov M."/>
            <person name="Kaur K."/>
            <person name="Hamwieh A."/>
            <person name="Solovyev V."/>
            <person name="Salamov A."/>
            <person name="Braich B."/>
            <person name="Kosarev P."/>
            <person name="Mahmoud A."/>
            <person name="Hajiyev E."/>
            <person name="Babayeva S."/>
            <person name="Izzatullayeva V."/>
            <person name="Mammadov A."/>
            <person name="Mammadov A."/>
            <person name="Sharifova S."/>
            <person name="Ojaghi J."/>
            <person name="Eynullazada K."/>
            <person name="Bayramov B."/>
            <person name="Abdulazimova A."/>
            <person name="Shahmuradov I."/>
        </authorList>
    </citation>
    <scope>NUCLEOTIDE SEQUENCE [LARGE SCALE GENOMIC DNA]</scope>
    <source>
        <strain evidence="2">cv. AG2017</strain>
        <tissue evidence="1">Leaf</tissue>
    </source>
</reference>
<dbReference type="EMBL" id="PGOL01000656">
    <property type="protein sequence ID" value="PKI66887.1"/>
    <property type="molecule type" value="Genomic_DNA"/>
</dbReference>